<feature type="domain" description="Haem-binding uptake Tiki superfamily ChaN" evidence="1">
    <location>
        <begin position="51"/>
        <end position="262"/>
    </location>
</feature>
<name>A0A4Q1ATR3_9BACT</name>
<dbReference type="RefSeq" id="WP_129061655.1">
    <property type="nucleotide sequence ID" value="NZ_NXIE01000003.1"/>
</dbReference>
<dbReference type="PROSITE" id="PS51257">
    <property type="entry name" value="PROKAR_LIPOPROTEIN"/>
    <property type="match status" value="1"/>
</dbReference>
<dbReference type="Proteomes" id="UP000289718">
    <property type="component" value="Unassembled WGS sequence"/>
</dbReference>
<comment type="caution">
    <text evidence="2">The sequence shown here is derived from an EMBL/GenBank/DDBJ whole genome shotgun (WGS) entry which is preliminary data.</text>
</comment>
<gene>
    <name evidence="2" type="ORF">CP965_08445</name>
</gene>
<organism evidence="2 3">
    <name type="scientific">Halarcobacter mediterraneus</name>
    <dbReference type="NCBI Taxonomy" id="2023153"/>
    <lineage>
        <taxon>Bacteria</taxon>
        <taxon>Pseudomonadati</taxon>
        <taxon>Campylobacterota</taxon>
        <taxon>Epsilonproteobacteria</taxon>
        <taxon>Campylobacterales</taxon>
        <taxon>Arcobacteraceae</taxon>
        <taxon>Halarcobacter</taxon>
    </lineage>
</organism>
<sequence>MLKLSITIIAAIFFLTGCTKNNLATPLTHNIEKKEGIYSVKQAKEINIEKLVEEVEHYPIIFVGDHHNTEKTHEFFENFLQKLDKKGYNLNLANEWFTPNHNELLKMYTDGKIDGIRLKERRHWDEFTSFKWEYVEPLYEAVKKNSGRLYGMNIPKKDRKKISLKQFDKMSKEEKEFYDSLDLSVSAHRQLVMPYLKHCNKMPQRSEEACEERMYRVQVSWDSYMANKVKEIANKVLKTSRDKLLVFVGAMHVEQNVGIPLRFARQSNLPYVIISNEQIQKEKALKIDNNKADFVFVYKKD</sequence>
<reference evidence="2 3" key="1">
    <citation type="submission" date="2017-09" db="EMBL/GenBank/DDBJ databases">
        <title>Genomics of the genus Arcobacter.</title>
        <authorList>
            <person name="Perez-Cataluna A."/>
            <person name="Figueras M.J."/>
            <person name="Salas-Masso N."/>
        </authorList>
    </citation>
    <scope>NUCLEOTIDE SEQUENCE [LARGE SCALE GENOMIC DNA]</scope>
    <source>
        <strain evidence="2 3">F156-34</strain>
    </source>
</reference>
<keyword evidence="3" id="KW-1185">Reference proteome</keyword>
<dbReference type="Gene3D" id="3.40.50.11550">
    <property type="match status" value="1"/>
</dbReference>
<dbReference type="AlphaFoldDB" id="A0A4Q1ATR3"/>
<dbReference type="Pfam" id="PF04187">
    <property type="entry name" value="Cofac_haem_bdg"/>
    <property type="match status" value="1"/>
</dbReference>
<dbReference type="SUPFAM" id="SSF159501">
    <property type="entry name" value="EreA/ChaN-like"/>
    <property type="match status" value="1"/>
</dbReference>
<dbReference type="InterPro" id="IPR007314">
    <property type="entry name" value="Cofac_haem-bd_dom"/>
</dbReference>
<dbReference type="EMBL" id="NXIE01000003">
    <property type="protein sequence ID" value="RXK12597.1"/>
    <property type="molecule type" value="Genomic_DNA"/>
</dbReference>
<dbReference type="OrthoDB" id="9795827at2"/>
<proteinExistence type="predicted"/>
<evidence type="ECO:0000259" key="1">
    <source>
        <dbReference type="Pfam" id="PF04187"/>
    </source>
</evidence>
<protein>
    <recommendedName>
        <fullName evidence="1">Haem-binding uptake Tiki superfamily ChaN domain-containing protein</fullName>
    </recommendedName>
</protein>
<accession>A0A4Q1ATR3</accession>
<evidence type="ECO:0000313" key="3">
    <source>
        <dbReference type="Proteomes" id="UP000289718"/>
    </source>
</evidence>
<dbReference type="CDD" id="cd14727">
    <property type="entry name" value="ChanN-like"/>
    <property type="match status" value="1"/>
</dbReference>
<evidence type="ECO:0000313" key="2">
    <source>
        <dbReference type="EMBL" id="RXK12597.1"/>
    </source>
</evidence>